<dbReference type="Gene3D" id="3.40.30.10">
    <property type="entry name" value="Glutaredoxin"/>
    <property type="match status" value="1"/>
</dbReference>
<organism evidence="4 5">
    <name type="scientific">Roseospira navarrensis</name>
    <dbReference type="NCBI Taxonomy" id="140058"/>
    <lineage>
        <taxon>Bacteria</taxon>
        <taxon>Pseudomonadati</taxon>
        <taxon>Pseudomonadota</taxon>
        <taxon>Alphaproteobacteria</taxon>
        <taxon>Rhodospirillales</taxon>
        <taxon>Rhodospirillaceae</taxon>
        <taxon>Roseospira</taxon>
    </lineage>
</organism>
<dbReference type="RefSeq" id="WP_153341859.1">
    <property type="nucleotide sequence ID" value="NZ_WIVE01000010.1"/>
</dbReference>
<dbReference type="InterPro" id="IPR014440">
    <property type="entry name" value="HCCAis_GSTk"/>
</dbReference>
<evidence type="ECO:0000313" key="5">
    <source>
        <dbReference type="Proteomes" id="UP000434582"/>
    </source>
</evidence>
<dbReference type="EMBL" id="WIVE01000010">
    <property type="protein sequence ID" value="MQX35898.1"/>
    <property type="molecule type" value="Genomic_DNA"/>
</dbReference>
<dbReference type="PIRSF" id="PIRSF006386">
    <property type="entry name" value="HCCAis_GSTk"/>
    <property type="match status" value="1"/>
</dbReference>
<dbReference type="InterPro" id="IPR044087">
    <property type="entry name" value="NahD-like"/>
</dbReference>
<proteinExistence type="inferred from homology"/>
<dbReference type="Proteomes" id="UP000434582">
    <property type="component" value="Unassembled WGS sequence"/>
</dbReference>
<evidence type="ECO:0000259" key="3">
    <source>
        <dbReference type="Pfam" id="PF01323"/>
    </source>
</evidence>
<evidence type="ECO:0000256" key="2">
    <source>
        <dbReference type="PIRSR" id="PIRSR006386-1"/>
    </source>
</evidence>
<dbReference type="GO" id="GO:1901170">
    <property type="term" value="P:naphthalene catabolic process"/>
    <property type="evidence" value="ECO:0007669"/>
    <property type="project" value="InterPro"/>
</dbReference>
<keyword evidence="1 4" id="KW-0413">Isomerase</keyword>
<dbReference type="EC" id="5.99.1.4" evidence="1"/>
<dbReference type="GO" id="GO:0006749">
    <property type="term" value="P:glutathione metabolic process"/>
    <property type="evidence" value="ECO:0007669"/>
    <property type="project" value="TreeGrafter"/>
</dbReference>
<comment type="caution">
    <text evidence="4">The sequence shown here is derived from an EMBL/GenBank/DDBJ whole genome shotgun (WGS) entry which is preliminary data.</text>
</comment>
<comment type="catalytic activity">
    <reaction evidence="1">
        <text>2-hydroxychromene-2-carboxylate = (3E)-4-(2-hydroxyphenyl)-2-oxobut-3-enoate</text>
        <dbReference type="Rhea" id="RHEA:27401"/>
        <dbReference type="ChEBI" id="CHEBI:59350"/>
        <dbReference type="ChEBI" id="CHEBI:59353"/>
        <dbReference type="EC" id="5.99.1.4"/>
    </reaction>
</comment>
<dbReference type="PANTHER" id="PTHR42943">
    <property type="entry name" value="GLUTATHIONE S-TRANSFERASE KAPPA"/>
    <property type="match status" value="1"/>
</dbReference>
<dbReference type="GO" id="GO:0004602">
    <property type="term" value="F:glutathione peroxidase activity"/>
    <property type="evidence" value="ECO:0007669"/>
    <property type="project" value="TreeGrafter"/>
</dbReference>
<dbReference type="InterPro" id="IPR036249">
    <property type="entry name" value="Thioredoxin-like_sf"/>
</dbReference>
<reference evidence="4 5" key="1">
    <citation type="submission" date="2019-10" db="EMBL/GenBank/DDBJ databases">
        <title>Draft whole-genome sequence of the purple nonsulfur photosynthetic bacterium Roseospira navarrensis DSM 15114.</title>
        <authorList>
            <person name="Kyndt J.A."/>
            <person name="Meyer T.E."/>
        </authorList>
    </citation>
    <scope>NUCLEOTIDE SEQUENCE [LARGE SCALE GENOMIC DNA]</scope>
    <source>
        <strain evidence="4 5">DSM 15114</strain>
    </source>
</reference>
<dbReference type="GO" id="GO:0018845">
    <property type="term" value="F:2-hydroxychromene-2-carboxylate isomerase activity"/>
    <property type="evidence" value="ECO:0007669"/>
    <property type="project" value="UniProtKB-UniRule"/>
</dbReference>
<dbReference type="PANTHER" id="PTHR42943:SF2">
    <property type="entry name" value="GLUTATHIONE S-TRANSFERASE KAPPA 1"/>
    <property type="match status" value="1"/>
</dbReference>
<evidence type="ECO:0000313" key="4">
    <source>
        <dbReference type="EMBL" id="MQX35898.1"/>
    </source>
</evidence>
<dbReference type="SUPFAM" id="SSF52833">
    <property type="entry name" value="Thioredoxin-like"/>
    <property type="match status" value="1"/>
</dbReference>
<dbReference type="OrthoDB" id="5244108at2"/>
<protein>
    <recommendedName>
        <fullName evidence="1">2-hydroxychromene-2-carboxylate isomerase</fullName>
        <ecNumber evidence="1">5.99.1.4</ecNumber>
    </recommendedName>
</protein>
<feature type="domain" description="DSBA-like thioredoxin" evidence="3">
    <location>
        <begin position="5"/>
        <end position="192"/>
    </location>
</feature>
<keyword evidence="5" id="KW-1185">Reference proteome</keyword>
<dbReference type="GO" id="GO:0004364">
    <property type="term" value="F:glutathione transferase activity"/>
    <property type="evidence" value="ECO:0007669"/>
    <property type="project" value="TreeGrafter"/>
</dbReference>
<evidence type="ECO:0000256" key="1">
    <source>
        <dbReference type="PIRNR" id="PIRNR006386"/>
    </source>
</evidence>
<dbReference type="Pfam" id="PF01323">
    <property type="entry name" value="DSBA"/>
    <property type="match status" value="1"/>
</dbReference>
<dbReference type="CDD" id="cd03022">
    <property type="entry name" value="DsbA_HCCA_Iso"/>
    <property type="match status" value="1"/>
</dbReference>
<gene>
    <name evidence="4" type="ORF">GHC57_05130</name>
</gene>
<name>A0A7X1ZCN9_9PROT</name>
<accession>A0A7X1ZCN9</accession>
<sequence length="200" mass="22545">MPEPIDFYFDFSSPYGYVAAHLIEPLAQRHIRAVRWRPTLLGPAFQVSGNRPLGDQPLKGDYMRHDVPRLCRRYGIPFAWPEPFPIGTVAPARAVYWLWDKDPDEAVRYAKAVYRAYFAEGRNIGDAAVALQVAADEGLDAEALGQALQDPDLKARTKAAVEHAIKLGVFGSPFFLVDEEPFWGVDRLPLMDEWMARGGW</sequence>
<dbReference type="InterPro" id="IPR001853">
    <property type="entry name" value="DSBA-like_thioredoxin_dom"/>
</dbReference>
<dbReference type="InterPro" id="IPR051924">
    <property type="entry name" value="GST_Kappa/NadH"/>
</dbReference>
<feature type="active site" description="Nucleophile" evidence="2">
    <location>
        <position position="13"/>
    </location>
</feature>
<comment type="similarity">
    <text evidence="1">Belongs to the GST superfamily. NadH family.</text>
</comment>
<dbReference type="AlphaFoldDB" id="A0A7X1ZCN9"/>